<proteinExistence type="predicted"/>
<name>A0ABS6A8L1_9GAMM</name>
<sequence length="409" mass="46402">MNQVALDDKVKPVIHLVVVELHHHSELIRNIVEVLGNGLFKISIVTLPKIFEDAGLDANSGSVFTAHLKKPDESVDVFIRRMKAVFESADILYFNTIRHYWDELAQIESAAPSMVRVHNAHCDFAPWGHFHKPFVNIFGILSHLIRKVLVGGEWRAKDRLFQKIDYFMFPNQAITDYVLKNKWLPASRVLPPVLPFGFLGTKHQTLVKSDEEVRIAITGKVTNAKKDFELVFSALKACLAQLNKPVRLVLLGKAADKQAQSILAKFKSLEGQMFSLDYSESYVPAEVFEEKVKSIDFLLAPIQVHTHFRKYHEVYGKSKASGIDVDVLLYRKPSLVVSGYQMKGALNGVVEYFEPTQASLSQMLVRWVNDGTYEQLAGNFEALQGYQRDEIADNFHQLCQNLMSSRPRS</sequence>
<dbReference type="EMBL" id="JAHKPV010000015">
    <property type="protein sequence ID" value="MBU2874060.1"/>
    <property type="molecule type" value="Genomic_DNA"/>
</dbReference>
<protein>
    <submittedName>
        <fullName evidence="1">Uncharacterized protein</fullName>
    </submittedName>
</protein>
<accession>A0ABS6A8L1</accession>
<dbReference type="Proteomes" id="UP000753376">
    <property type="component" value="Unassembled WGS sequence"/>
</dbReference>
<gene>
    <name evidence="1" type="ORF">KO508_08590</name>
</gene>
<reference evidence="1 2" key="1">
    <citation type="submission" date="2021-05" db="EMBL/GenBank/DDBJ databases">
        <title>Draft genomes of bacteria isolated from model marine particles.</title>
        <authorList>
            <person name="Datta M.S."/>
            <person name="Schwartzman J.A."/>
            <person name="Enke T.N."/>
            <person name="Saavedra J."/>
            <person name="Cermak N."/>
            <person name="Cordero O.X."/>
        </authorList>
    </citation>
    <scope>NUCLEOTIDE SEQUENCE [LARGE SCALE GENOMIC DNA]</scope>
    <source>
        <strain evidence="1 2">D2M19</strain>
    </source>
</reference>
<evidence type="ECO:0000313" key="1">
    <source>
        <dbReference type="EMBL" id="MBU2874060.1"/>
    </source>
</evidence>
<comment type="caution">
    <text evidence="1">The sequence shown here is derived from an EMBL/GenBank/DDBJ whole genome shotgun (WGS) entry which is preliminary data.</text>
</comment>
<dbReference type="RefSeq" id="WP_216007915.1">
    <property type="nucleotide sequence ID" value="NZ_JAHKPV010000015.1"/>
</dbReference>
<evidence type="ECO:0000313" key="2">
    <source>
        <dbReference type="Proteomes" id="UP000753376"/>
    </source>
</evidence>
<organism evidence="1 2">
    <name type="scientific">Marinobacter salexigens</name>
    <dbReference type="NCBI Taxonomy" id="1925763"/>
    <lineage>
        <taxon>Bacteria</taxon>
        <taxon>Pseudomonadati</taxon>
        <taxon>Pseudomonadota</taxon>
        <taxon>Gammaproteobacteria</taxon>
        <taxon>Pseudomonadales</taxon>
        <taxon>Marinobacteraceae</taxon>
        <taxon>Marinobacter</taxon>
    </lineage>
</organism>
<keyword evidence="2" id="KW-1185">Reference proteome</keyword>